<name>A0AAE0XDD6_9PEZI</name>
<dbReference type="AlphaFoldDB" id="A0AAE0XDD6"/>
<evidence type="ECO:0008006" key="3">
    <source>
        <dbReference type="Google" id="ProtNLM"/>
    </source>
</evidence>
<evidence type="ECO:0000313" key="1">
    <source>
        <dbReference type="EMBL" id="KAK3690507.1"/>
    </source>
</evidence>
<dbReference type="Proteomes" id="UP001270362">
    <property type="component" value="Unassembled WGS sequence"/>
</dbReference>
<comment type="caution">
    <text evidence="1">The sequence shown here is derived from an EMBL/GenBank/DDBJ whole genome shotgun (WGS) entry which is preliminary data.</text>
</comment>
<dbReference type="EMBL" id="JAULSO010000002">
    <property type="protein sequence ID" value="KAK3690507.1"/>
    <property type="molecule type" value="Genomic_DNA"/>
</dbReference>
<gene>
    <name evidence="1" type="ORF">B0T22DRAFT_481680</name>
</gene>
<reference evidence="1" key="1">
    <citation type="journal article" date="2023" name="Mol. Phylogenet. Evol.">
        <title>Genome-scale phylogeny and comparative genomics of the fungal order Sordariales.</title>
        <authorList>
            <person name="Hensen N."/>
            <person name="Bonometti L."/>
            <person name="Westerberg I."/>
            <person name="Brannstrom I.O."/>
            <person name="Guillou S."/>
            <person name="Cros-Aarteil S."/>
            <person name="Calhoun S."/>
            <person name="Haridas S."/>
            <person name="Kuo A."/>
            <person name="Mondo S."/>
            <person name="Pangilinan J."/>
            <person name="Riley R."/>
            <person name="LaButti K."/>
            <person name="Andreopoulos B."/>
            <person name="Lipzen A."/>
            <person name="Chen C."/>
            <person name="Yan M."/>
            <person name="Daum C."/>
            <person name="Ng V."/>
            <person name="Clum A."/>
            <person name="Steindorff A."/>
            <person name="Ohm R.A."/>
            <person name="Martin F."/>
            <person name="Silar P."/>
            <person name="Natvig D.O."/>
            <person name="Lalanne C."/>
            <person name="Gautier V."/>
            <person name="Ament-Velasquez S.L."/>
            <person name="Kruys A."/>
            <person name="Hutchinson M.I."/>
            <person name="Powell A.J."/>
            <person name="Barry K."/>
            <person name="Miller A.N."/>
            <person name="Grigoriev I.V."/>
            <person name="Debuchy R."/>
            <person name="Gladieux P."/>
            <person name="Hiltunen Thoren M."/>
            <person name="Johannesson H."/>
        </authorList>
    </citation>
    <scope>NUCLEOTIDE SEQUENCE</scope>
    <source>
        <strain evidence="1">CBS 314.62</strain>
    </source>
</reference>
<proteinExistence type="predicted"/>
<keyword evidence="2" id="KW-1185">Reference proteome</keyword>
<reference evidence="1" key="2">
    <citation type="submission" date="2023-06" db="EMBL/GenBank/DDBJ databases">
        <authorList>
            <consortium name="Lawrence Berkeley National Laboratory"/>
            <person name="Haridas S."/>
            <person name="Hensen N."/>
            <person name="Bonometti L."/>
            <person name="Westerberg I."/>
            <person name="Brannstrom I.O."/>
            <person name="Guillou S."/>
            <person name="Cros-Aarteil S."/>
            <person name="Calhoun S."/>
            <person name="Kuo A."/>
            <person name="Mondo S."/>
            <person name="Pangilinan J."/>
            <person name="Riley R."/>
            <person name="Labutti K."/>
            <person name="Andreopoulos B."/>
            <person name="Lipzen A."/>
            <person name="Chen C."/>
            <person name="Yanf M."/>
            <person name="Daum C."/>
            <person name="Ng V."/>
            <person name="Clum A."/>
            <person name="Steindorff A."/>
            <person name="Ohm R."/>
            <person name="Martin F."/>
            <person name="Silar P."/>
            <person name="Natvig D."/>
            <person name="Lalanne C."/>
            <person name="Gautier V."/>
            <person name="Ament-Velasquez S.L."/>
            <person name="Kruys A."/>
            <person name="Hutchinson M.I."/>
            <person name="Powell A.J."/>
            <person name="Barry K."/>
            <person name="Miller A.N."/>
            <person name="Grigoriev I.V."/>
            <person name="Debuchy R."/>
            <person name="Gladieux P."/>
            <person name="Thoren M.H."/>
            <person name="Johannesson H."/>
        </authorList>
    </citation>
    <scope>NUCLEOTIDE SEQUENCE</scope>
    <source>
        <strain evidence="1">CBS 314.62</strain>
    </source>
</reference>
<organism evidence="1 2">
    <name type="scientific">Podospora appendiculata</name>
    <dbReference type="NCBI Taxonomy" id="314037"/>
    <lineage>
        <taxon>Eukaryota</taxon>
        <taxon>Fungi</taxon>
        <taxon>Dikarya</taxon>
        <taxon>Ascomycota</taxon>
        <taxon>Pezizomycotina</taxon>
        <taxon>Sordariomycetes</taxon>
        <taxon>Sordariomycetidae</taxon>
        <taxon>Sordariales</taxon>
        <taxon>Podosporaceae</taxon>
        <taxon>Podospora</taxon>
    </lineage>
</organism>
<protein>
    <recommendedName>
        <fullName evidence="3">Fungal N-terminal domain-containing protein</fullName>
    </recommendedName>
</protein>
<sequence length="202" mass="22567">MADPLSIAASIAGILSLADTVYRLVFKYSRSAANAKDEVKLLADEIRASAAVLQGLRLVASGLEAEGQAFDPALRPDHLGMMNNTLHRLEQRTSKALKKFQGASKTQQVFQQLKWPFSAEETKILLEDLHRQTSSISIALAADSLEISRSSHFHRRKQRCVRLYAAAEIQKRMDNRSLRLSSMDLKDEIIEKLVDGAKGMFR</sequence>
<evidence type="ECO:0000313" key="2">
    <source>
        <dbReference type="Proteomes" id="UP001270362"/>
    </source>
</evidence>
<accession>A0AAE0XDD6</accession>